<feature type="compositionally biased region" description="Polar residues" evidence="1">
    <location>
        <begin position="481"/>
        <end position="494"/>
    </location>
</feature>
<feature type="compositionally biased region" description="Basic and acidic residues" evidence="1">
    <location>
        <begin position="290"/>
        <end position="307"/>
    </location>
</feature>
<proteinExistence type="predicted"/>
<evidence type="ECO:0000313" key="3">
    <source>
        <dbReference type="Proteomes" id="UP000183567"/>
    </source>
</evidence>
<comment type="caution">
    <text evidence="2">The sequence shown here is derived from an EMBL/GenBank/DDBJ whole genome shotgun (WGS) entry which is preliminary data.</text>
</comment>
<evidence type="ECO:0000256" key="1">
    <source>
        <dbReference type="SAM" id="MobiDB-lite"/>
    </source>
</evidence>
<dbReference type="Proteomes" id="UP000183567">
    <property type="component" value="Unassembled WGS sequence"/>
</dbReference>
<accession>A0A1J8QK75</accession>
<dbReference type="OrthoDB" id="3364707at2759"/>
<feature type="compositionally biased region" description="Basic and acidic residues" evidence="1">
    <location>
        <begin position="616"/>
        <end position="636"/>
    </location>
</feature>
<feature type="region of interest" description="Disordered" evidence="1">
    <location>
        <begin position="433"/>
        <end position="499"/>
    </location>
</feature>
<keyword evidence="3" id="KW-1185">Reference proteome</keyword>
<feature type="region of interest" description="Disordered" evidence="1">
    <location>
        <begin position="709"/>
        <end position="773"/>
    </location>
</feature>
<feature type="compositionally biased region" description="Polar residues" evidence="1">
    <location>
        <begin position="727"/>
        <end position="740"/>
    </location>
</feature>
<feature type="region of interest" description="Disordered" evidence="1">
    <location>
        <begin position="529"/>
        <end position="686"/>
    </location>
</feature>
<feature type="compositionally biased region" description="Low complexity" evidence="1">
    <location>
        <begin position="208"/>
        <end position="222"/>
    </location>
</feature>
<feature type="compositionally biased region" description="Low complexity" evidence="1">
    <location>
        <begin position="74"/>
        <end position="85"/>
    </location>
</feature>
<feature type="compositionally biased region" description="Polar residues" evidence="1">
    <location>
        <begin position="754"/>
        <end position="773"/>
    </location>
</feature>
<feature type="compositionally biased region" description="Low complexity" evidence="1">
    <location>
        <begin position="308"/>
        <end position="325"/>
    </location>
</feature>
<sequence>MFYSPSDVTQRKRADSHSTNDYHQYPYVRERSRKSLPSSLASSHSLRRLASQHADIPDNTPGRNLALGSPHNPSPQSSPVTSPSSAHGGSSRFADSQSSFTSDSASADFWSSRSGYEDGNRVPSTMSPPNFGTPPSPVPGRSRSITESDLRLSMHARKPVSRYPASSPRPRTAPHSPSPVITNENPDSHVPMGIKPLMSKPALPPPTHLSLHSPSVSESLSRSRQHAMPRKSRAAEFDVTFPFFSPGYSHSDQTGVSLANQDSLQFTSSTPANGKEQKQRNVLRRKPSAKAKEKEKIQRELEKKKDATASPSSSACGSASVSQESRSAHSRDWSLLTPAGTVVQGYRQREDPLPVQPAEESAANEPVSPSPIPYYTVYGTQSEHKIAAGGPDDTRQWSLHAHVLAGQRAQTRQELSKNLARKGSLSRMVSGRWKKVTGGGGKADESRPPSHGLPKGRSSLQEGHSPRDRIDAGEFGIDLFQTRSVTEPRNNSNERPAEGSKLWRLVKRISTGGMRERFVADKAAPPVPAIPKELLSSPPPRFHSLQAAPENPYNPSTPKNIANCGPRPSIATSSSSPNSSDVASARFFQRSHSRRSSVSSYGEEIVPQSSFPSMAHGDHHIVPPRELHQIARDQKNDQGSVSRSRSRSHSGQAGKIDLDNQRPRVASPVNGPWEAPPRTVPTCSVTQVSSPRAYRFDEKLPTVAHTQLLPDGNVSLSPPPRPIRSAMRSSRISQSENPYSNRRPATADEDRTLRTSLPSRVSSALSEASTATMQPMSNSLAGISKETLDVSHLRSGINFRALNAAPRRVPLTEREKAEIWDDLMQRSAQAGGTLHLGSSGQLESDNLRFSNCSEVSSTLIDL</sequence>
<reference evidence="2 3" key="1">
    <citation type="submission" date="2016-03" db="EMBL/GenBank/DDBJ databases">
        <title>Comparative genomics of the ectomycorrhizal sister species Rhizopogon vinicolor and Rhizopogon vesiculosus (Basidiomycota: Boletales) reveals a divergence of the mating type B locus.</title>
        <authorList>
            <person name="Mujic A.B."/>
            <person name="Kuo A."/>
            <person name="Tritt A."/>
            <person name="Lipzen A."/>
            <person name="Chen C."/>
            <person name="Johnson J."/>
            <person name="Sharma A."/>
            <person name="Barry K."/>
            <person name="Grigoriev I.V."/>
            <person name="Spatafora J.W."/>
        </authorList>
    </citation>
    <scope>NUCLEOTIDE SEQUENCE [LARGE SCALE GENOMIC DNA]</scope>
    <source>
        <strain evidence="2 3">AM-OR11-056</strain>
    </source>
</reference>
<organism evidence="2 3">
    <name type="scientific">Rhizopogon vesiculosus</name>
    <dbReference type="NCBI Taxonomy" id="180088"/>
    <lineage>
        <taxon>Eukaryota</taxon>
        <taxon>Fungi</taxon>
        <taxon>Dikarya</taxon>
        <taxon>Basidiomycota</taxon>
        <taxon>Agaricomycotina</taxon>
        <taxon>Agaricomycetes</taxon>
        <taxon>Agaricomycetidae</taxon>
        <taxon>Boletales</taxon>
        <taxon>Suillineae</taxon>
        <taxon>Rhizopogonaceae</taxon>
        <taxon>Rhizopogon</taxon>
    </lineage>
</organism>
<dbReference type="EMBL" id="LVVM01005768">
    <property type="protein sequence ID" value="OJA09826.1"/>
    <property type="molecule type" value="Genomic_DNA"/>
</dbReference>
<feature type="compositionally biased region" description="Low complexity" evidence="1">
    <location>
        <begin position="93"/>
        <end position="114"/>
    </location>
</feature>
<feature type="compositionally biased region" description="Basic and acidic residues" evidence="1">
    <location>
        <begin position="9"/>
        <end position="20"/>
    </location>
</feature>
<gene>
    <name evidence="2" type="ORF">AZE42_07752</name>
</gene>
<evidence type="ECO:0000313" key="2">
    <source>
        <dbReference type="EMBL" id="OJA09826.1"/>
    </source>
</evidence>
<dbReference type="AlphaFoldDB" id="A0A1J8QK75"/>
<feature type="compositionally biased region" description="Low complexity" evidence="1">
    <location>
        <begin position="35"/>
        <end position="51"/>
    </location>
</feature>
<feature type="compositionally biased region" description="Basic residues" evidence="1">
    <location>
        <begin position="223"/>
        <end position="232"/>
    </location>
</feature>
<protein>
    <submittedName>
        <fullName evidence="2">Uncharacterized protein</fullName>
    </submittedName>
</protein>
<feature type="region of interest" description="Disordered" evidence="1">
    <location>
        <begin position="1"/>
        <end position="234"/>
    </location>
</feature>
<name>A0A1J8QK75_9AGAM</name>
<feature type="compositionally biased region" description="Low complexity" evidence="1">
    <location>
        <begin position="566"/>
        <end position="588"/>
    </location>
</feature>
<feature type="region of interest" description="Disordered" evidence="1">
    <location>
        <begin position="265"/>
        <end position="370"/>
    </location>
</feature>